<evidence type="ECO:0000256" key="1">
    <source>
        <dbReference type="SAM" id="Coils"/>
    </source>
</evidence>
<sequence length="89" mass="10233">MSSSDSSDDIPSSMNNKDAIQRLNQEIAKIDRENSDMMEKINELEKEAELIRSKKDLQTKKLEESGSSSSFIIFFILLSIIFYILLKKN</sequence>
<dbReference type="SMR" id="A2F597"/>
<evidence type="ECO:0000256" key="2">
    <source>
        <dbReference type="SAM" id="Phobius"/>
    </source>
</evidence>
<protein>
    <submittedName>
        <fullName evidence="3">Uncharacterized protein</fullName>
    </submittedName>
</protein>
<dbReference type="KEGG" id="tva:4757742"/>
<dbReference type="RefSeq" id="XP_001312852.1">
    <property type="nucleotide sequence ID" value="XM_001312851.1"/>
</dbReference>
<gene>
    <name evidence="3" type="ORF">TVAG_159420</name>
</gene>
<keyword evidence="4" id="KW-1185">Reference proteome</keyword>
<keyword evidence="2" id="KW-0812">Transmembrane</keyword>
<reference evidence="3" key="2">
    <citation type="journal article" date="2007" name="Science">
        <title>Draft genome sequence of the sexually transmitted pathogen Trichomonas vaginalis.</title>
        <authorList>
            <person name="Carlton J.M."/>
            <person name="Hirt R.P."/>
            <person name="Silva J.C."/>
            <person name="Delcher A.L."/>
            <person name="Schatz M."/>
            <person name="Zhao Q."/>
            <person name="Wortman J.R."/>
            <person name="Bidwell S.L."/>
            <person name="Alsmark U.C.M."/>
            <person name="Besteiro S."/>
            <person name="Sicheritz-Ponten T."/>
            <person name="Noel C.J."/>
            <person name="Dacks J.B."/>
            <person name="Foster P.G."/>
            <person name="Simillion C."/>
            <person name="Van de Peer Y."/>
            <person name="Miranda-Saavedra D."/>
            <person name="Barton G.J."/>
            <person name="Westrop G.D."/>
            <person name="Mueller S."/>
            <person name="Dessi D."/>
            <person name="Fiori P.L."/>
            <person name="Ren Q."/>
            <person name="Paulsen I."/>
            <person name="Zhang H."/>
            <person name="Bastida-Corcuera F.D."/>
            <person name="Simoes-Barbosa A."/>
            <person name="Brown M.T."/>
            <person name="Hayes R.D."/>
            <person name="Mukherjee M."/>
            <person name="Okumura C.Y."/>
            <person name="Schneider R."/>
            <person name="Smith A.J."/>
            <person name="Vanacova S."/>
            <person name="Villalvazo M."/>
            <person name="Haas B.J."/>
            <person name="Pertea M."/>
            <person name="Feldblyum T.V."/>
            <person name="Utterback T.R."/>
            <person name="Shu C.L."/>
            <person name="Osoegawa K."/>
            <person name="de Jong P.J."/>
            <person name="Hrdy I."/>
            <person name="Horvathova L."/>
            <person name="Zubacova Z."/>
            <person name="Dolezal P."/>
            <person name="Malik S.B."/>
            <person name="Logsdon J.M. Jr."/>
            <person name="Henze K."/>
            <person name="Gupta A."/>
            <person name="Wang C.C."/>
            <person name="Dunne R.L."/>
            <person name="Upcroft J.A."/>
            <person name="Upcroft P."/>
            <person name="White O."/>
            <person name="Salzberg S.L."/>
            <person name="Tang P."/>
            <person name="Chiu C.-H."/>
            <person name="Lee Y.-S."/>
            <person name="Embley T.M."/>
            <person name="Coombs G.H."/>
            <person name="Mottram J.C."/>
            <person name="Tachezy J."/>
            <person name="Fraser-Liggett C.M."/>
            <person name="Johnson P.J."/>
        </authorList>
    </citation>
    <scope>NUCLEOTIDE SEQUENCE [LARGE SCALE GENOMIC DNA]</scope>
    <source>
        <strain evidence="3">G3</strain>
    </source>
</reference>
<keyword evidence="2" id="KW-0472">Membrane</keyword>
<evidence type="ECO:0000313" key="4">
    <source>
        <dbReference type="Proteomes" id="UP000001542"/>
    </source>
</evidence>
<reference evidence="3" key="1">
    <citation type="submission" date="2006-10" db="EMBL/GenBank/DDBJ databases">
        <authorList>
            <person name="Amadeo P."/>
            <person name="Zhao Q."/>
            <person name="Wortman J."/>
            <person name="Fraser-Liggett C."/>
            <person name="Carlton J."/>
        </authorList>
    </citation>
    <scope>NUCLEOTIDE SEQUENCE</scope>
    <source>
        <strain evidence="3">G3</strain>
    </source>
</reference>
<dbReference type="InParanoid" id="A2F597"/>
<feature type="coiled-coil region" evidence="1">
    <location>
        <begin position="13"/>
        <end position="61"/>
    </location>
</feature>
<evidence type="ECO:0000313" key="3">
    <source>
        <dbReference type="EMBL" id="EAX99922.1"/>
    </source>
</evidence>
<keyword evidence="2" id="KW-1133">Transmembrane helix</keyword>
<feature type="transmembrane region" description="Helical" evidence="2">
    <location>
        <begin position="68"/>
        <end position="86"/>
    </location>
</feature>
<name>A2F597_TRIV3</name>
<proteinExistence type="predicted"/>
<accession>A2F597</accession>
<dbReference type="Proteomes" id="UP000001542">
    <property type="component" value="Unassembled WGS sequence"/>
</dbReference>
<organism evidence="3 4">
    <name type="scientific">Trichomonas vaginalis (strain ATCC PRA-98 / G3)</name>
    <dbReference type="NCBI Taxonomy" id="412133"/>
    <lineage>
        <taxon>Eukaryota</taxon>
        <taxon>Metamonada</taxon>
        <taxon>Parabasalia</taxon>
        <taxon>Trichomonadida</taxon>
        <taxon>Trichomonadidae</taxon>
        <taxon>Trichomonas</taxon>
    </lineage>
</organism>
<dbReference type="VEuPathDB" id="TrichDB:TVAGG3_0160030"/>
<keyword evidence="1" id="KW-0175">Coiled coil</keyword>
<dbReference type="AlphaFoldDB" id="A2F597"/>
<dbReference type="VEuPathDB" id="TrichDB:TVAG_159420"/>
<dbReference type="EMBL" id="DS113620">
    <property type="protein sequence ID" value="EAX99922.1"/>
    <property type="molecule type" value="Genomic_DNA"/>
</dbReference>